<accession>A0A7W8VEQ0</accession>
<evidence type="ECO:0000259" key="7">
    <source>
        <dbReference type="Pfam" id="PF07992"/>
    </source>
</evidence>
<dbReference type="Pfam" id="PF07992">
    <property type="entry name" value="Pyr_redox_2"/>
    <property type="match status" value="1"/>
</dbReference>
<feature type="binding site" evidence="4">
    <location>
        <position position="197"/>
    </location>
    <ligand>
        <name>NAD(+)</name>
        <dbReference type="ChEBI" id="CHEBI:57540"/>
    </ligand>
</feature>
<dbReference type="GO" id="GO:0050660">
    <property type="term" value="F:flavin adenine dinucleotide binding"/>
    <property type="evidence" value="ECO:0007669"/>
    <property type="project" value="TreeGrafter"/>
</dbReference>
<sequence length="451" mass="47801">MVERFDAIVIGMGPGGETVASRLAAAGRRVAVVEKELIGGECGYYACIPSKALLRPPEVRSEARGAAGTAEPALDWEGIRAYRDTMVRHRDDSRQVAGYEEQGVTVVKGEARLTGRDPWRVAAAGRELTAPEVVLATGSSPLVPPVEGLDSVEVWTNREATALEEVPSSVAVIGGGAVAVEMGQFLTRMGARVVLLERGGHLLGREDPRLGAAVAEALRADGAEVRTGTAVQRARRSPGGSAVLELDGGGEVSAEVVLAATGRVPNTSGLGLEELGVPVGRRGVEVDDRCRAAEGLWAVGDATGTALLTHVAKYQGRVVADNLLGRERRTDYTGVPRVLFTDPEAAAVGLTPDQAREMGLETSYAEIDLTAELARPWTYSTAPTGRLGVLADRRHRVLLGAWALAPMAGEWIHFAALAVRERIPIDRLTDGIAQFPTYSEGYLVALERLEP</sequence>
<reference evidence="8 9" key="1">
    <citation type="submission" date="2020-08" db="EMBL/GenBank/DDBJ databases">
        <title>Sequencing the genomes of 1000 actinobacteria strains.</title>
        <authorList>
            <person name="Klenk H.-P."/>
        </authorList>
    </citation>
    <scope>NUCLEOTIDE SEQUENCE [LARGE SCALE GENOMIC DNA]</scope>
    <source>
        <strain evidence="8 9">DSM 44551</strain>
    </source>
</reference>
<keyword evidence="3 4" id="KW-0274">FAD</keyword>
<gene>
    <name evidence="8" type="ORF">HDA36_003399</name>
</gene>
<proteinExistence type="inferred from homology"/>
<dbReference type="EC" id="1.8.1.4" evidence="8"/>
<dbReference type="PANTHER" id="PTHR43014">
    <property type="entry name" value="MERCURIC REDUCTASE"/>
    <property type="match status" value="1"/>
</dbReference>
<dbReference type="InterPro" id="IPR004099">
    <property type="entry name" value="Pyr_nucl-diS_OxRdtase_dimer"/>
</dbReference>
<evidence type="ECO:0000259" key="6">
    <source>
        <dbReference type="Pfam" id="PF02852"/>
    </source>
</evidence>
<keyword evidence="4" id="KW-0547">Nucleotide-binding</keyword>
<feature type="domain" description="FAD/NAD(P)-binding" evidence="7">
    <location>
        <begin position="6"/>
        <end position="316"/>
    </location>
</feature>
<dbReference type="PRINTS" id="PR00368">
    <property type="entry name" value="FADPNR"/>
</dbReference>
<feature type="binding site" evidence="4">
    <location>
        <begin position="174"/>
        <end position="181"/>
    </location>
    <ligand>
        <name>NAD(+)</name>
        <dbReference type="ChEBI" id="CHEBI:57540"/>
    </ligand>
</feature>
<feature type="binding site" evidence="4">
    <location>
        <position position="51"/>
    </location>
    <ligand>
        <name>FAD</name>
        <dbReference type="ChEBI" id="CHEBI:57692"/>
    </ligand>
</feature>
<dbReference type="PIRSF" id="PIRSF000350">
    <property type="entry name" value="Mercury_reductase_MerA"/>
    <property type="match status" value="1"/>
</dbReference>
<protein>
    <submittedName>
        <fullName evidence="8">Dihydrolipoamide dehydrogenase</fullName>
        <ecNumber evidence="8">1.8.1.4</ecNumber>
    </submittedName>
</protein>
<dbReference type="EMBL" id="JACHDB010000001">
    <property type="protein sequence ID" value="MBB5433315.1"/>
    <property type="molecule type" value="Genomic_DNA"/>
</dbReference>
<keyword evidence="4" id="KW-0520">NAD</keyword>
<dbReference type="PANTHER" id="PTHR43014:SF2">
    <property type="entry name" value="MERCURIC REDUCTASE"/>
    <property type="match status" value="1"/>
</dbReference>
<feature type="binding site" evidence="4">
    <location>
        <begin position="137"/>
        <end position="139"/>
    </location>
    <ligand>
        <name>FAD</name>
        <dbReference type="ChEBI" id="CHEBI:57692"/>
    </ligand>
</feature>
<feature type="disulfide bond" description="Redox-active" evidence="5">
    <location>
        <begin position="42"/>
        <end position="47"/>
    </location>
</feature>
<dbReference type="SUPFAM" id="SSF55424">
    <property type="entry name" value="FAD/NAD-linked reductases, dimerisation (C-terminal) domain"/>
    <property type="match status" value="1"/>
</dbReference>
<dbReference type="GO" id="GO:0003955">
    <property type="term" value="F:NAD(P)H dehydrogenase (quinone) activity"/>
    <property type="evidence" value="ECO:0007669"/>
    <property type="project" value="TreeGrafter"/>
</dbReference>
<evidence type="ECO:0000313" key="8">
    <source>
        <dbReference type="EMBL" id="MBB5433315.1"/>
    </source>
</evidence>
<dbReference type="GO" id="GO:0004148">
    <property type="term" value="F:dihydrolipoyl dehydrogenase (NADH) activity"/>
    <property type="evidence" value="ECO:0007669"/>
    <property type="project" value="UniProtKB-EC"/>
</dbReference>
<dbReference type="Gene3D" id="3.30.390.30">
    <property type="match status" value="1"/>
</dbReference>
<feature type="binding site" evidence="4">
    <location>
        <position position="262"/>
    </location>
    <ligand>
        <name>NAD(+)</name>
        <dbReference type="ChEBI" id="CHEBI:57540"/>
    </ligand>
</feature>
<dbReference type="InterPro" id="IPR016156">
    <property type="entry name" value="FAD/NAD-linked_Rdtase_dimer_sf"/>
</dbReference>
<name>A0A7W8VEQ0_9ACTN</name>
<evidence type="ECO:0000256" key="1">
    <source>
        <dbReference type="ARBA" id="ARBA00007532"/>
    </source>
</evidence>
<keyword evidence="2" id="KW-0285">Flavoprotein</keyword>
<keyword evidence="9" id="KW-1185">Reference proteome</keyword>
<dbReference type="SUPFAM" id="SSF51905">
    <property type="entry name" value="FAD/NAD(P)-binding domain"/>
    <property type="match status" value="1"/>
</dbReference>
<dbReference type="Pfam" id="PF02852">
    <property type="entry name" value="Pyr_redox_dim"/>
    <property type="match status" value="1"/>
</dbReference>
<dbReference type="Gene3D" id="3.50.50.60">
    <property type="entry name" value="FAD/NAD(P)-binding domain"/>
    <property type="match status" value="2"/>
</dbReference>
<feature type="domain" description="Pyridine nucleotide-disulphide oxidoreductase dimerisation" evidence="6">
    <location>
        <begin position="335"/>
        <end position="441"/>
    </location>
</feature>
<keyword evidence="8" id="KW-0560">Oxidoreductase</keyword>
<organism evidence="8 9">
    <name type="scientific">Nocardiopsis composta</name>
    <dbReference type="NCBI Taxonomy" id="157465"/>
    <lineage>
        <taxon>Bacteria</taxon>
        <taxon>Bacillati</taxon>
        <taxon>Actinomycetota</taxon>
        <taxon>Actinomycetes</taxon>
        <taxon>Streptosporangiales</taxon>
        <taxon>Nocardiopsidaceae</taxon>
        <taxon>Nocardiopsis</taxon>
    </lineage>
</organism>
<comment type="cofactor">
    <cofactor evidence="4">
        <name>FAD</name>
        <dbReference type="ChEBI" id="CHEBI:57692"/>
    </cofactor>
    <text evidence="4">Binds 1 FAD per subunit.</text>
</comment>
<evidence type="ECO:0000313" key="9">
    <source>
        <dbReference type="Proteomes" id="UP000572635"/>
    </source>
</evidence>
<evidence type="ECO:0000256" key="4">
    <source>
        <dbReference type="PIRSR" id="PIRSR000350-3"/>
    </source>
</evidence>
<dbReference type="PRINTS" id="PR00411">
    <property type="entry name" value="PNDRDTASEI"/>
</dbReference>
<feature type="binding site" evidence="4">
    <location>
        <position position="301"/>
    </location>
    <ligand>
        <name>FAD</name>
        <dbReference type="ChEBI" id="CHEBI:57692"/>
    </ligand>
</feature>
<dbReference type="InterPro" id="IPR036188">
    <property type="entry name" value="FAD/NAD-bd_sf"/>
</dbReference>
<dbReference type="Proteomes" id="UP000572635">
    <property type="component" value="Unassembled WGS sequence"/>
</dbReference>
<dbReference type="AlphaFoldDB" id="A0A7W8VEQ0"/>
<comment type="caution">
    <text evidence="8">The sequence shown here is derived from an EMBL/GenBank/DDBJ whole genome shotgun (WGS) entry which is preliminary data.</text>
</comment>
<dbReference type="InterPro" id="IPR023753">
    <property type="entry name" value="FAD/NAD-binding_dom"/>
</dbReference>
<evidence type="ECO:0000256" key="2">
    <source>
        <dbReference type="ARBA" id="ARBA00022630"/>
    </source>
</evidence>
<evidence type="ECO:0000256" key="5">
    <source>
        <dbReference type="PIRSR" id="PIRSR000350-4"/>
    </source>
</evidence>
<dbReference type="InterPro" id="IPR001100">
    <property type="entry name" value="Pyr_nuc-diS_OxRdtase"/>
</dbReference>
<comment type="similarity">
    <text evidence="1">Belongs to the class-I pyridine nucleotide-disulfide oxidoreductase family.</text>
</comment>
<dbReference type="RefSeq" id="WP_184392957.1">
    <property type="nucleotide sequence ID" value="NZ_BAAAJD010000156.1"/>
</dbReference>
<evidence type="ECO:0000256" key="3">
    <source>
        <dbReference type="ARBA" id="ARBA00022827"/>
    </source>
</evidence>